<feature type="non-terminal residue" evidence="2">
    <location>
        <position position="198"/>
    </location>
</feature>
<gene>
    <name evidence="2" type="ORF">AVDCRST_MAG10-1908</name>
</gene>
<protein>
    <submittedName>
        <fullName evidence="2">Uncharacterized protein</fullName>
    </submittedName>
</protein>
<sequence>ERQPHPARAAEAAVVARLRTAVGAGRRRRRRPAGPAVVPARRCAGRVAGGLLRGPGPGRRGLADVPEPRARPGRDVGVNGGPRPRSSGVRPGPGSGRRSCEPECARHGHRPERPRRGGRGGVLPPLPVRAPDVEMGDRSRSGGHRRAVRPRPRDGVGLVGPAPRPGRRPPALVAASGHRPVVGAGGHPCPGQHPGAPV</sequence>
<feature type="compositionally biased region" description="Low complexity" evidence="1">
    <location>
        <begin position="33"/>
        <end position="46"/>
    </location>
</feature>
<feature type="compositionally biased region" description="Basic residues" evidence="1">
    <location>
        <begin position="141"/>
        <end position="150"/>
    </location>
</feature>
<feature type="non-terminal residue" evidence="2">
    <location>
        <position position="1"/>
    </location>
</feature>
<dbReference type="EMBL" id="CADCTB010000118">
    <property type="protein sequence ID" value="CAA9244993.1"/>
    <property type="molecule type" value="Genomic_DNA"/>
</dbReference>
<feature type="compositionally biased region" description="Gly residues" evidence="1">
    <location>
        <begin position="47"/>
        <end position="59"/>
    </location>
</feature>
<evidence type="ECO:0000256" key="1">
    <source>
        <dbReference type="SAM" id="MobiDB-lite"/>
    </source>
</evidence>
<accession>A0A6J4I815</accession>
<feature type="compositionally biased region" description="Basic residues" evidence="1">
    <location>
        <begin position="107"/>
        <end position="118"/>
    </location>
</feature>
<organism evidence="2">
    <name type="scientific">uncultured Acidimicrobiales bacterium</name>
    <dbReference type="NCBI Taxonomy" id="310071"/>
    <lineage>
        <taxon>Bacteria</taxon>
        <taxon>Bacillati</taxon>
        <taxon>Actinomycetota</taxon>
        <taxon>Acidimicrobiia</taxon>
        <taxon>Acidimicrobiales</taxon>
        <taxon>environmental samples</taxon>
    </lineage>
</organism>
<name>A0A6J4I815_9ACTN</name>
<dbReference type="AlphaFoldDB" id="A0A6J4I815"/>
<feature type="region of interest" description="Disordered" evidence="1">
    <location>
        <begin position="20"/>
        <end position="198"/>
    </location>
</feature>
<evidence type="ECO:0000313" key="2">
    <source>
        <dbReference type="EMBL" id="CAA9244993.1"/>
    </source>
</evidence>
<feature type="compositionally biased region" description="Basic and acidic residues" evidence="1">
    <location>
        <begin position="131"/>
        <end position="140"/>
    </location>
</feature>
<reference evidence="2" key="1">
    <citation type="submission" date="2020-02" db="EMBL/GenBank/DDBJ databases">
        <authorList>
            <person name="Meier V. D."/>
        </authorList>
    </citation>
    <scope>NUCLEOTIDE SEQUENCE</scope>
    <source>
        <strain evidence="2">AVDCRST_MAG10</strain>
    </source>
</reference>
<proteinExistence type="predicted"/>
<feature type="compositionally biased region" description="Low complexity" evidence="1">
    <location>
        <begin position="81"/>
        <end position="92"/>
    </location>
</feature>